<proteinExistence type="predicted"/>
<dbReference type="Proteomes" id="UP000199494">
    <property type="component" value="Unassembled WGS sequence"/>
</dbReference>
<protein>
    <submittedName>
        <fullName evidence="2">Uncharacterized protein</fullName>
    </submittedName>
</protein>
<feature type="compositionally biased region" description="Low complexity" evidence="1">
    <location>
        <begin position="238"/>
        <end position="258"/>
    </location>
</feature>
<dbReference type="RefSeq" id="WP_091800878.1">
    <property type="nucleotide sequence ID" value="NZ_CP016353.1"/>
</dbReference>
<name>A0A222VYL3_9PSEU</name>
<reference evidence="2 3" key="1">
    <citation type="submission" date="2016-10" db="EMBL/GenBank/DDBJ databases">
        <authorList>
            <person name="de Groot N.N."/>
        </authorList>
    </citation>
    <scope>NUCLEOTIDE SEQUENCE [LARGE SCALE GENOMIC DNA]</scope>
    <source>
        <strain evidence="2 3">CGMCC 4.5506</strain>
    </source>
</reference>
<sequence length="483" mass="48788">MRLVRFPGQAARVSDDVRAALASLGRGPNIIGGIALVGAEPPGVSGPVDAIMIMPRGVVVIGGVDLPDPAMRLEAPLAGQWKADGWPLVRGEAIHPAVDVLAMANTLGERVRELAPACPVGTIIAVGPFVEAVEQPAADLTGEVRVVYPTATSLLTAAVSLSSGEEPLTAAQARSLIRAFAPSATVSGDTEGIGDSGDIDDTALAAEGFGTEEHPLAEPAETVPIDYPARPSPPPSTEPSATTAPAVPVAPAVTTQPARPAPLVSPLPSPVPRPQPPPFPGRSRRAVTLSARWHPWAAGALLVAVAAATVTIAASGDDEGERPIALRQPVAPTVAAGGISFTEYATEAGTDCAAHAGGDLQVSLAEQTCTGLRRGSFETTVEGREVAVSVAALSFADSEQAARFLELADTPGSGTVDDVATDKGLWPDSETGPPDFAGAAYVGSAGGSTVRLVLAGWLEGESEPGDPALTAAATAALEIPLSQ</sequence>
<gene>
    <name evidence="2" type="ORF">SAMN05421630_102464</name>
</gene>
<keyword evidence="3" id="KW-1185">Reference proteome</keyword>
<dbReference type="EMBL" id="FMZE01000002">
    <property type="protein sequence ID" value="SDC53372.1"/>
    <property type="molecule type" value="Genomic_DNA"/>
</dbReference>
<evidence type="ECO:0000313" key="3">
    <source>
        <dbReference type="Proteomes" id="UP000199494"/>
    </source>
</evidence>
<organism evidence="2 3">
    <name type="scientific">Prauserella marina</name>
    <dbReference type="NCBI Taxonomy" id="530584"/>
    <lineage>
        <taxon>Bacteria</taxon>
        <taxon>Bacillati</taxon>
        <taxon>Actinomycetota</taxon>
        <taxon>Actinomycetes</taxon>
        <taxon>Pseudonocardiales</taxon>
        <taxon>Pseudonocardiaceae</taxon>
        <taxon>Prauserella</taxon>
    </lineage>
</organism>
<dbReference type="AlphaFoldDB" id="A0A222VYL3"/>
<accession>A0A222VYL3</accession>
<evidence type="ECO:0000313" key="2">
    <source>
        <dbReference type="EMBL" id="SDC53372.1"/>
    </source>
</evidence>
<dbReference type="KEGG" id="pmad:BAY61_07285"/>
<feature type="compositionally biased region" description="Pro residues" evidence="1">
    <location>
        <begin position="259"/>
        <end position="280"/>
    </location>
</feature>
<feature type="region of interest" description="Disordered" evidence="1">
    <location>
        <begin position="211"/>
        <end position="285"/>
    </location>
</feature>
<dbReference type="STRING" id="530584.SAMN05421630_102464"/>
<evidence type="ECO:0000256" key="1">
    <source>
        <dbReference type="SAM" id="MobiDB-lite"/>
    </source>
</evidence>
<dbReference type="OrthoDB" id="3663113at2"/>